<keyword evidence="1" id="KW-0238">DNA-binding</keyword>
<sequence>MSKSDWVKGSEVCEHLGISDDHLTRLRKEGLLKENKHWRNIARPQAARPTYRYHLKLVEKALEVPQELRG</sequence>
<accession>A0A832H078</accession>
<name>A0A832H078_9CYAN</name>
<dbReference type="GO" id="GO:0003677">
    <property type="term" value="F:DNA binding"/>
    <property type="evidence" value="ECO:0007669"/>
    <property type="project" value="UniProtKB-KW"/>
</dbReference>
<dbReference type="EMBL" id="DSRD01000009">
    <property type="protein sequence ID" value="HGW92682.1"/>
    <property type="molecule type" value="Genomic_DNA"/>
</dbReference>
<reference evidence="1" key="1">
    <citation type="journal article" date="2020" name="mSystems">
        <title>Genome- and Community-Level Interaction Insights into Carbon Utilization and Element Cycling Functions of Hydrothermarchaeota in Hydrothermal Sediment.</title>
        <authorList>
            <person name="Zhou Z."/>
            <person name="Liu Y."/>
            <person name="Xu W."/>
            <person name="Pan J."/>
            <person name="Luo Z.H."/>
            <person name="Li M."/>
        </authorList>
    </citation>
    <scope>NUCLEOTIDE SEQUENCE [LARGE SCALE GENOMIC DNA]</scope>
    <source>
        <strain evidence="1">SpSt-402</strain>
    </source>
</reference>
<comment type="caution">
    <text evidence="1">The sequence shown here is derived from an EMBL/GenBank/DDBJ whole genome shotgun (WGS) entry which is preliminary data.</text>
</comment>
<gene>
    <name evidence="1" type="ORF">ENR47_00145</name>
</gene>
<evidence type="ECO:0000313" key="1">
    <source>
        <dbReference type="EMBL" id="HGW92682.1"/>
    </source>
</evidence>
<protein>
    <submittedName>
        <fullName evidence="1">DNA-binding protein</fullName>
    </submittedName>
</protein>
<dbReference type="AlphaFoldDB" id="A0A832H078"/>
<organism evidence="1">
    <name type="scientific">Oscillatoriales cyanobacterium SpSt-402</name>
    <dbReference type="NCBI Taxonomy" id="2282168"/>
    <lineage>
        <taxon>Bacteria</taxon>
        <taxon>Bacillati</taxon>
        <taxon>Cyanobacteriota</taxon>
        <taxon>Cyanophyceae</taxon>
        <taxon>Oscillatoriophycideae</taxon>
        <taxon>Oscillatoriales</taxon>
    </lineage>
</organism>
<proteinExistence type="predicted"/>